<dbReference type="KEGG" id="aym:YM304_26860"/>
<name>A0A6C7E9C8_ILUCY</name>
<feature type="transmembrane region" description="Helical" evidence="1">
    <location>
        <begin position="26"/>
        <end position="46"/>
    </location>
</feature>
<reference evidence="2 3" key="1">
    <citation type="journal article" date="2013" name="Int. J. Syst. Evol. Microbiol.">
        <title>Ilumatobacter nonamiense sp. nov. and Ilumatobacter coccineum sp. nov., isolated from seashore sand.</title>
        <authorList>
            <person name="Matsumoto A."/>
            <person name="Kasai H."/>
            <person name="Matsuo Y."/>
            <person name="Shizuri Y."/>
            <person name="Ichikawa N."/>
            <person name="Fujita N."/>
            <person name="Omura S."/>
            <person name="Takahashi Y."/>
        </authorList>
    </citation>
    <scope>NUCLEOTIDE SEQUENCE [LARGE SCALE GENOMIC DNA]</scope>
    <source>
        <strain evidence="3">NBRC 103263 / KCTC 29153 / YM16-304</strain>
    </source>
</reference>
<dbReference type="AlphaFoldDB" id="A0A6C7E9C8"/>
<dbReference type="Proteomes" id="UP000011863">
    <property type="component" value="Chromosome"/>
</dbReference>
<evidence type="ECO:0000313" key="2">
    <source>
        <dbReference type="EMBL" id="BAN03000.1"/>
    </source>
</evidence>
<keyword evidence="1" id="KW-0812">Transmembrane</keyword>
<keyword evidence="1" id="KW-0472">Membrane</keyword>
<dbReference type="RefSeq" id="WP_015442247.1">
    <property type="nucleotide sequence ID" value="NC_020520.1"/>
</dbReference>
<proteinExistence type="predicted"/>
<keyword evidence="3" id="KW-1185">Reference proteome</keyword>
<sequence length="168" mass="17798">MNGIEHPSDAGPPAGAGRDLADLTRALTSAGMVFYVGWLLFFFRQVERVFRVSPQRFAGLWDQRLEVLSFVVLPPNILIIVPAAACASAATWIAGQAQELDLAILLRLTTWSINLMGAIAAASAVVTLMTDNGSPTRAGDAAIRIAGLMFAIATSQFCRVAARRAPGG</sequence>
<organism evidence="2 3">
    <name type="scientific">Ilumatobacter coccineus (strain NBRC 103263 / KCTC 29153 / YM16-304)</name>
    <dbReference type="NCBI Taxonomy" id="1313172"/>
    <lineage>
        <taxon>Bacteria</taxon>
        <taxon>Bacillati</taxon>
        <taxon>Actinomycetota</taxon>
        <taxon>Acidimicrobiia</taxon>
        <taxon>Acidimicrobiales</taxon>
        <taxon>Ilumatobacteraceae</taxon>
        <taxon>Ilumatobacter</taxon>
    </lineage>
</organism>
<accession>A0A6C7E9C8</accession>
<evidence type="ECO:0000313" key="3">
    <source>
        <dbReference type="Proteomes" id="UP000011863"/>
    </source>
</evidence>
<keyword evidence="1" id="KW-1133">Transmembrane helix</keyword>
<feature type="transmembrane region" description="Helical" evidence="1">
    <location>
        <begin position="67"/>
        <end position="92"/>
    </location>
</feature>
<gene>
    <name evidence="2" type="ORF">YM304_26860</name>
</gene>
<dbReference type="EMBL" id="AP012057">
    <property type="protein sequence ID" value="BAN03000.1"/>
    <property type="molecule type" value="Genomic_DNA"/>
</dbReference>
<feature type="transmembrane region" description="Helical" evidence="1">
    <location>
        <begin position="104"/>
        <end position="129"/>
    </location>
</feature>
<protein>
    <submittedName>
        <fullName evidence="2">Uncharacterized protein</fullName>
    </submittedName>
</protein>
<evidence type="ECO:0000256" key="1">
    <source>
        <dbReference type="SAM" id="Phobius"/>
    </source>
</evidence>